<accession>A0A5Q5BKT2</accession>
<dbReference type="AlphaFoldDB" id="A0A5Q5BKT2"/>
<dbReference type="GO" id="GO:0000976">
    <property type="term" value="F:transcription cis-regulatory region binding"/>
    <property type="evidence" value="ECO:0007669"/>
    <property type="project" value="TreeGrafter"/>
</dbReference>
<dbReference type="PANTHER" id="PTHR30055:SF234">
    <property type="entry name" value="HTH-TYPE TRANSCRIPTIONAL REGULATOR BETI"/>
    <property type="match status" value="1"/>
</dbReference>
<feature type="DNA-binding region" description="H-T-H motif" evidence="4">
    <location>
        <begin position="42"/>
        <end position="61"/>
    </location>
</feature>
<evidence type="ECO:0000256" key="4">
    <source>
        <dbReference type="PROSITE-ProRule" id="PRU00335"/>
    </source>
</evidence>
<sequence length="214" mass="23473">MAEHVKRRYRSDLRAAQAQETRRRIVAAAARLFVENGYGATTMDGIADAARVSRKTVFTSVGGKIELLRLAMDWAVAGDDADVPVSDREEMRRVLAGDDPAEILRGSAAVSAGINARVADLFRTLEVAAGAEPEAQALLTATREQRLADARTVARRLRSLGLLTGRKAYEEAIDLIFLATDPHPFDVLVRQRGWSPTRYTRWLGDSLIRQLSGG</sequence>
<dbReference type="PANTHER" id="PTHR30055">
    <property type="entry name" value="HTH-TYPE TRANSCRIPTIONAL REGULATOR RUTR"/>
    <property type="match status" value="1"/>
</dbReference>
<evidence type="ECO:0000256" key="1">
    <source>
        <dbReference type="ARBA" id="ARBA00023015"/>
    </source>
</evidence>
<organism evidence="6">
    <name type="scientific">Mycobacterium sp. (strain MCS)</name>
    <dbReference type="NCBI Taxonomy" id="164756"/>
    <lineage>
        <taxon>Bacteria</taxon>
        <taxon>Bacillati</taxon>
        <taxon>Actinomycetota</taxon>
        <taxon>Actinomycetes</taxon>
        <taxon>Mycobacteriales</taxon>
        <taxon>Mycobacteriaceae</taxon>
        <taxon>Mycobacterium</taxon>
    </lineage>
</organism>
<reference evidence="6" key="1">
    <citation type="submission" date="2006-06" db="EMBL/GenBank/DDBJ databases">
        <title>Complete sequence of chromosome of Mycobacterium sp. MCS.</title>
        <authorList>
            <consortium name="US DOE Joint Genome Institute"/>
            <person name="Copeland A."/>
            <person name="Lucas S."/>
            <person name="Lapidus A."/>
            <person name="Barry K."/>
            <person name="Detter J.C."/>
            <person name="Glavina del Rio T."/>
            <person name="Hammon N."/>
            <person name="Israni S."/>
            <person name="Dalin E."/>
            <person name="Tice H."/>
            <person name="Pitluck S."/>
            <person name="Martinez M."/>
            <person name="Schmutz J."/>
            <person name="Larimer F."/>
            <person name="Land M."/>
            <person name="Hauser L."/>
            <person name="Kyrpides N."/>
            <person name="Kim E."/>
            <person name="Miller C.D."/>
            <person name="Hughes J.E."/>
            <person name="Anderson A.J."/>
            <person name="Sims R.C."/>
            <person name="Richardson P."/>
        </authorList>
    </citation>
    <scope>NUCLEOTIDE SEQUENCE [LARGE SCALE GENOMIC DNA]</scope>
    <source>
        <strain evidence="6">MCS</strain>
    </source>
</reference>
<dbReference type="InterPro" id="IPR001647">
    <property type="entry name" value="HTH_TetR"/>
</dbReference>
<name>A0A5Q5BKT2_MYCSS</name>
<dbReference type="KEGG" id="mmc:Mmcs_2744"/>
<keyword evidence="3" id="KW-0804">Transcription</keyword>
<dbReference type="InterPro" id="IPR009057">
    <property type="entry name" value="Homeodomain-like_sf"/>
</dbReference>
<gene>
    <name evidence="6" type="ordered locus">Mmcs_2744</name>
</gene>
<evidence type="ECO:0000256" key="3">
    <source>
        <dbReference type="ARBA" id="ARBA00023163"/>
    </source>
</evidence>
<dbReference type="PRINTS" id="PR00455">
    <property type="entry name" value="HTHTETR"/>
</dbReference>
<dbReference type="InterPro" id="IPR050109">
    <property type="entry name" value="HTH-type_TetR-like_transc_reg"/>
</dbReference>
<dbReference type="Pfam" id="PF00440">
    <property type="entry name" value="TetR_N"/>
    <property type="match status" value="1"/>
</dbReference>
<protein>
    <submittedName>
        <fullName evidence="6">Transcriptional regulator, TetR family</fullName>
    </submittedName>
</protein>
<dbReference type="SUPFAM" id="SSF46689">
    <property type="entry name" value="Homeodomain-like"/>
    <property type="match status" value="1"/>
</dbReference>
<feature type="domain" description="HTH tetR-type" evidence="5">
    <location>
        <begin position="19"/>
        <end position="79"/>
    </location>
</feature>
<proteinExistence type="predicted"/>
<evidence type="ECO:0000313" key="6">
    <source>
        <dbReference type="EMBL" id="ABG08851.1"/>
    </source>
</evidence>
<keyword evidence="2 4" id="KW-0238">DNA-binding</keyword>
<dbReference type="GO" id="GO:0003700">
    <property type="term" value="F:DNA-binding transcription factor activity"/>
    <property type="evidence" value="ECO:0007669"/>
    <property type="project" value="TreeGrafter"/>
</dbReference>
<dbReference type="EMBL" id="CP000384">
    <property type="protein sequence ID" value="ABG08851.1"/>
    <property type="molecule type" value="Genomic_DNA"/>
</dbReference>
<evidence type="ECO:0000259" key="5">
    <source>
        <dbReference type="PROSITE" id="PS50977"/>
    </source>
</evidence>
<keyword evidence="1" id="KW-0805">Transcription regulation</keyword>
<dbReference type="PROSITE" id="PS50977">
    <property type="entry name" value="HTH_TETR_2"/>
    <property type="match status" value="1"/>
</dbReference>
<dbReference type="Gene3D" id="1.10.357.10">
    <property type="entry name" value="Tetracycline Repressor, domain 2"/>
    <property type="match status" value="1"/>
</dbReference>
<evidence type="ECO:0000256" key="2">
    <source>
        <dbReference type="ARBA" id="ARBA00023125"/>
    </source>
</evidence>